<evidence type="ECO:0000256" key="2">
    <source>
        <dbReference type="PROSITE-ProRule" id="PRU00703"/>
    </source>
</evidence>
<dbReference type="EMBL" id="JBHTAJ010000007">
    <property type="protein sequence ID" value="MFC7178996.1"/>
    <property type="molecule type" value="Genomic_DNA"/>
</dbReference>
<keyword evidence="2" id="KW-0129">CBS domain</keyword>
<dbReference type="InterPro" id="IPR046342">
    <property type="entry name" value="CBS_dom_sf"/>
</dbReference>
<organism evidence="4 5">
    <name type="scientific">Kitasatospora paranensis</name>
    <dbReference type="NCBI Taxonomy" id="258053"/>
    <lineage>
        <taxon>Bacteria</taxon>
        <taxon>Bacillati</taxon>
        <taxon>Actinomycetota</taxon>
        <taxon>Actinomycetes</taxon>
        <taxon>Kitasatosporales</taxon>
        <taxon>Streptomycetaceae</taxon>
        <taxon>Kitasatospora</taxon>
    </lineage>
</organism>
<dbReference type="Gene3D" id="3.10.580.10">
    <property type="entry name" value="CBS-domain"/>
    <property type="match status" value="1"/>
</dbReference>
<dbReference type="PANTHER" id="PTHR48108:SF34">
    <property type="entry name" value="CBS DOMAIN-CONTAINING PROTEIN YHCV"/>
    <property type="match status" value="1"/>
</dbReference>
<comment type="caution">
    <text evidence="4">The sequence shown here is derived from an EMBL/GenBank/DDBJ whole genome shotgun (WGS) entry which is preliminary data.</text>
</comment>
<evidence type="ECO:0000256" key="1">
    <source>
        <dbReference type="ARBA" id="ARBA00022737"/>
    </source>
</evidence>
<protein>
    <submittedName>
        <fullName evidence="4">CBS domain-containing protein</fullName>
    </submittedName>
</protein>
<reference evidence="5" key="1">
    <citation type="journal article" date="2019" name="Int. J. Syst. Evol. Microbiol.">
        <title>The Global Catalogue of Microorganisms (GCM) 10K type strain sequencing project: providing services to taxonomists for standard genome sequencing and annotation.</title>
        <authorList>
            <consortium name="The Broad Institute Genomics Platform"/>
            <consortium name="The Broad Institute Genome Sequencing Center for Infectious Disease"/>
            <person name="Wu L."/>
            <person name="Ma J."/>
        </authorList>
    </citation>
    <scope>NUCLEOTIDE SEQUENCE [LARGE SCALE GENOMIC DNA]</scope>
    <source>
        <strain evidence="5">CGMCC 1.12859</strain>
    </source>
</reference>
<name>A0ABW2FNY7_9ACTN</name>
<dbReference type="PROSITE" id="PS51371">
    <property type="entry name" value="CBS"/>
    <property type="match status" value="2"/>
</dbReference>
<feature type="domain" description="CBS" evidence="3">
    <location>
        <begin position="7"/>
        <end position="65"/>
    </location>
</feature>
<evidence type="ECO:0000313" key="5">
    <source>
        <dbReference type="Proteomes" id="UP001596435"/>
    </source>
</evidence>
<gene>
    <name evidence="4" type="ORF">ACFQMG_05385</name>
</gene>
<dbReference type="SUPFAM" id="SSF54631">
    <property type="entry name" value="CBS-domain pair"/>
    <property type="match status" value="1"/>
</dbReference>
<dbReference type="InterPro" id="IPR051462">
    <property type="entry name" value="CBS_domain-containing"/>
</dbReference>
<dbReference type="Pfam" id="PF00571">
    <property type="entry name" value="CBS"/>
    <property type="match status" value="2"/>
</dbReference>
<dbReference type="Proteomes" id="UP001596435">
    <property type="component" value="Unassembled WGS sequence"/>
</dbReference>
<dbReference type="RefSeq" id="WP_380230555.1">
    <property type="nucleotide sequence ID" value="NZ_JBHSVH010000002.1"/>
</dbReference>
<sequence>MRIADLMITPPVTVPLHATARHAAARMAEQSVGCVLVTGPDGLHGVLTDRDLALRTLAAGLGPDTPVSGLMSAPVTTVDAADDLGTAYRTFRRTGVRRLPVLGGGRLVGLLSVDDLFLDVLQRLEDLLGPLSWSTLREGAAGPGAPGAPPDHLRSTS</sequence>
<dbReference type="SMART" id="SM00116">
    <property type="entry name" value="CBS"/>
    <property type="match status" value="2"/>
</dbReference>
<keyword evidence="5" id="KW-1185">Reference proteome</keyword>
<evidence type="ECO:0000313" key="4">
    <source>
        <dbReference type="EMBL" id="MFC7178996.1"/>
    </source>
</evidence>
<feature type="domain" description="CBS" evidence="3">
    <location>
        <begin position="71"/>
        <end position="127"/>
    </location>
</feature>
<proteinExistence type="predicted"/>
<accession>A0ABW2FNY7</accession>
<evidence type="ECO:0000259" key="3">
    <source>
        <dbReference type="PROSITE" id="PS51371"/>
    </source>
</evidence>
<keyword evidence="1" id="KW-0677">Repeat</keyword>
<dbReference type="InterPro" id="IPR000644">
    <property type="entry name" value="CBS_dom"/>
</dbReference>
<dbReference type="PANTHER" id="PTHR48108">
    <property type="entry name" value="CBS DOMAIN-CONTAINING PROTEIN CBSX2, CHLOROPLASTIC"/>
    <property type="match status" value="1"/>
</dbReference>